<protein>
    <recommendedName>
        <fullName evidence="3 10">Prephenate dehydratase</fullName>
        <shortName evidence="10">PDT</shortName>
        <ecNumber evidence="2 10">4.2.1.51</ecNumber>
    </recommendedName>
</protein>
<dbReference type="Pfam" id="PF00800">
    <property type="entry name" value="PDT"/>
    <property type="match status" value="1"/>
</dbReference>
<dbReference type="OrthoDB" id="9802281at2"/>
<evidence type="ECO:0000256" key="3">
    <source>
        <dbReference type="ARBA" id="ARBA00021872"/>
    </source>
</evidence>
<dbReference type="CDD" id="cd04905">
    <property type="entry name" value="ACT_CM-PDT"/>
    <property type="match status" value="1"/>
</dbReference>
<keyword evidence="7 10" id="KW-0456">Lyase</keyword>
<dbReference type="GO" id="GO:0004664">
    <property type="term" value="F:prephenate dehydratase activity"/>
    <property type="evidence" value="ECO:0007669"/>
    <property type="project" value="UniProtKB-UniRule"/>
</dbReference>
<proteinExistence type="predicted"/>
<evidence type="ECO:0000256" key="1">
    <source>
        <dbReference type="ARBA" id="ARBA00004741"/>
    </source>
</evidence>
<accession>A0A4Q9V2K4</accession>
<evidence type="ECO:0000256" key="6">
    <source>
        <dbReference type="ARBA" id="ARBA00023222"/>
    </source>
</evidence>
<feature type="domain" description="Prephenate dehydratase" evidence="11">
    <location>
        <begin position="18"/>
        <end position="201"/>
    </location>
</feature>
<dbReference type="Gene3D" id="3.40.190.10">
    <property type="entry name" value="Periplasmic binding protein-like II"/>
    <property type="match status" value="2"/>
</dbReference>
<keyword evidence="6 10" id="KW-0584">Phenylalanine biosynthesis</keyword>
<reference evidence="13 14" key="1">
    <citation type="submission" date="2019-02" db="EMBL/GenBank/DDBJ databases">
        <title>Arcanobacterium bovis sp. nov., isolated from the milk of a cow with mastitis.</title>
        <authorList>
            <person name="Sammra O."/>
            <person name="Foster G."/>
            <person name="Hassan A."/>
            <person name="Alssahen M."/>
            <person name="Laemmler C."/>
            <person name="Borowiak M."/>
            <person name="Malorny B."/>
            <person name="Abdulmawjood A."/>
        </authorList>
    </citation>
    <scope>NUCLEOTIDE SEQUENCE [LARGE SCALE GENOMIC DNA]</scope>
    <source>
        <strain evidence="13 14">C605018/01/1</strain>
    </source>
</reference>
<dbReference type="UniPathway" id="UPA00121">
    <property type="reaction ID" value="UER00345"/>
</dbReference>
<evidence type="ECO:0000256" key="9">
    <source>
        <dbReference type="PIRSR" id="PIRSR001500-2"/>
    </source>
</evidence>
<keyword evidence="4 10" id="KW-0028">Amino-acid biosynthesis</keyword>
<evidence type="ECO:0000256" key="4">
    <source>
        <dbReference type="ARBA" id="ARBA00022605"/>
    </source>
</evidence>
<evidence type="ECO:0000256" key="5">
    <source>
        <dbReference type="ARBA" id="ARBA00023141"/>
    </source>
</evidence>
<dbReference type="InterPro" id="IPR018528">
    <property type="entry name" value="Preph_deHydtase_CS"/>
</dbReference>
<keyword evidence="5 10" id="KW-0057">Aromatic amino acid biosynthesis</keyword>
<dbReference type="PROSITE" id="PS00858">
    <property type="entry name" value="PREPHENATE_DEHYDR_2"/>
    <property type="match status" value="1"/>
</dbReference>
<dbReference type="PROSITE" id="PS51671">
    <property type="entry name" value="ACT"/>
    <property type="match status" value="1"/>
</dbReference>
<dbReference type="PANTHER" id="PTHR21022">
    <property type="entry name" value="PREPHENATE DEHYDRATASE P PROTEIN"/>
    <property type="match status" value="1"/>
</dbReference>
<name>A0A4Q9V2K4_9ACTO</name>
<dbReference type="InterPro" id="IPR045865">
    <property type="entry name" value="ACT-like_dom_sf"/>
</dbReference>
<gene>
    <name evidence="10 13" type="primary">pheA</name>
    <name evidence="13" type="ORF">EZJ44_01690</name>
</gene>
<dbReference type="SUPFAM" id="SSF55021">
    <property type="entry name" value="ACT-like"/>
    <property type="match status" value="1"/>
</dbReference>
<dbReference type="FunFam" id="3.40.190.10:FF:000064">
    <property type="entry name" value="Prephenate dehydratase"/>
    <property type="match status" value="1"/>
</dbReference>
<dbReference type="Pfam" id="PF01842">
    <property type="entry name" value="ACT"/>
    <property type="match status" value="1"/>
</dbReference>
<dbReference type="Proteomes" id="UP000293036">
    <property type="component" value="Unassembled WGS sequence"/>
</dbReference>
<dbReference type="EMBL" id="SJDT01000001">
    <property type="protein sequence ID" value="TBW23866.1"/>
    <property type="molecule type" value="Genomic_DNA"/>
</dbReference>
<evidence type="ECO:0000313" key="14">
    <source>
        <dbReference type="Proteomes" id="UP000293036"/>
    </source>
</evidence>
<comment type="catalytic activity">
    <reaction evidence="8 10">
        <text>prephenate + H(+) = 3-phenylpyruvate + CO2 + H2O</text>
        <dbReference type="Rhea" id="RHEA:21648"/>
        <dbReference type="ChEBI" id="CHEBI:15377"/>
        <dbReference type="ChEBI" id="CHEBI:15378"/>
        <dbReference type="ChEBI" id="CHEBI:16526"/>
        <dbReference type="ChEBI" id="CHEBI:18005"/>
        <dbReference type="ChEBI" id="CHEBI:29934"/>
        <dbReference type="EC" id="4.2.1.51"/>
    </reaction>
</comment>
<dbReference type="InterPro" id="IPR002912">
    <property type="entry name" value="ACT_dom"/>
</dbReference>
<dbReference type="Gene3D" id="3.30.70.260">
    <property type="match status" value="1"/>
</dbReference>
<dbReference type="EC" id="4.2.1.51" evidence="2 10"/>
<dbReference type="RefSeq" id="WP_131279473.1">
    <property type="nucleotide sequence ID" value="NZ_JBHSLR010000009.1"/>
</dbReference>
<evidence type="ECO:0000256" key="2">
    <source>
        <dbReference type="ARBA" id="ARBA00013147"/>
    </source>
</evidence>
<dbReference type="SUPFAM" id="SSF53850">
    <property type="entry name" value="Periplasmic binding protein-like II"/>
    <property type="match status" value="1"/>
</dbReference>
<evidence type="ECO:0000313" key="13">
    <source>
        <dbReference type="EMBL" id="TBW23866.1"/>
    </source>
</evidence>
<dbReference type="FunFam" id="3.30.70.260:FF:000012">
    <property type="entry name" value="Prephenate dehydratase"/>
    <property type="match status" value="1"/>
</dbReference>
<dbReference type="NCBIfam" id="NF008865">
    <property type="entry name" value="PRK11898.1"/>
    <property type="match status" value="1"/>
</dbReference>
<feature type="site" description="Essential for prephenate dehydratase activity" evidence="9">
    <location>
        <position position="194"/>
    </location>
</feature>
<organism evidence="13 14">
    <name type="scientific">Arcanobacterium bovis</name>
    <dbReference type="NCBI Taxonomy" id="2529275"/>
    <lineage>
        <taxon>Bacteria</taxon>
        <taxon>Bacillati</taxon>
        <taxon>Actinomycetota</taxon>
        <taxon>Actinomycetes</taxon>
        <taxon>Actinomycetales</taxon>
        <taxon>Actinomycetaceae</taxon>
        <taxon>Arcanobacterium</taxon>
    </lineage>
</organism>
<evidence type="ECO:0000256" key="10">
    <source>
        <dbReference type="RuleBase" id="RU361254"/>
    </source>
</evidence>
<evidence type="ECO:0000256" key="7">
    <source>
        <dbReference type="ARBA" id="ARBA00023239"/>
    </source>
</evidence>
<evidence type="ECO:0000259" key="11">
    <source>
        <dbReference type="PROSITE" id="PS51171"/>
    </source>
</evidence>
<evidence type="ECO:0000259" key="12">
    <source>
        <dbReference type="PROSITE" id="PS51671"/>
    </source>
</evidence>
<sequence length="332" mass="34919">MDGVTTSAHAAATTSPTRFAFLGPRGTFCQQALNAIAPEDSNTTHIPAIDAPRAIKMVREGEADFAVVPIENSVEGGINATLDTLAQSADLIIGAEVLQQISFVLAVRPGTKLAGIKRLSTHNAAWTQCRNWLLTHLPDVVHLPATSTAAGAKGLTLPYDDAAYDATLVSPLAAQQYGLEVLSADVADNPDAVTRFVMIGAAGAVPPRTGSDKTTLMVQLPTDEAGALLTLLEQFAAHGVNLTRIESRPIGDSLGRYAFSIDAEGHIFDERIQSTLVALHRVSPKVTFLGSYPSAAGVKTKLLAGTADSDFHAARAWVKSLVSRSMPSADVE</sequence>
<dbReference type="PANTHER" id="PTHR21022:SF19">
    <property type="entry name" value="PREPHENATE DEHYDRATASE-RELATED"/>
    <property type="match status" value="1"/>
</dbReference>
<dbReference type="InterPro" id="IPR008242">
    <property type="entry name" value="Chor_mutase/pphenate_deHydtase"/>
</dbReference>
<dbReference type="PIRSF" id="PIRSF001500">
    <property type="entry name" value="Chor_mut_pdt_Ppr"/>
    <property type="match status" value="1"/>
</dbReference>
<feature type="domain" description="ACT" evidence="12">
    <location>
        <begin position="216"/>
        <end position="293"/>
    </location>
</feature>
<comment type="pathway">
    <text evidence="1 10">Amino-acid biosynthesis; L-phenylalanine biosynthesis; phenylpyruvate from prephenate: step 1/1.</text>
</comment>
<dbReference type="GO" id="GO:0005737">
    <property type="term" value="C:cytoplasm"/>
    <property type="evidence" value="ECO:0007669"/>
    <property type="project" value="TreeGrafter"/>
</dbReference>
<dbReference type="AlphaFoldDB" id="A0A4Q9V2K4"/>
<evidence type="ECO:0000256" key="8">
    <source>
        <dbReference type="ARBA" id="ARBA00047848"/>
    </source>
</evidence>
<dbReference type="GO" id="GO:0009094">
    <property type="term" value="P:L-phenylalanine biosynthetic process"/>
    <property type="evidence" value="ECO:0007669"/>
    <property type="project" value="UniProtKB-UniPathway"/>
</dbReference>
<dbReference type="PROSITE" id="PS51171">
    <property type="entry name" value="PREPHENATE_DEHYDR_3"/>
    <property type="match status" value="1"/>
</dbReference>
<comment type="caution">
    <text evidence="13">The sequence shown here is derived from an EMBL/GenBank/DDBJ whole genome shotgun (WGS) entry which is preliminary data.</text>
</comment>
<dbReference type="PROSITE" id="PS00857">
    <property type="entry name" value="PREPHENATE_DEHYDR_1"/>
    <property type="match status" value="1"/>
</dbReference>
<dbReference type="InterPro" id="IPR001086">
    <property type="entry name" value="Preph_deHydtase"/>
</dbReference>
<dbReference type="CDD" id="cd13632">
    <property type="entry name" value="PBP2_Aa-PDT_like"/>
    <property type="match status" value="1"/>
</dbReference>
<keyword evidence="14" id="KW-1185">Reference proteome</keyword>